<dbReference type="Proteomes" id="UP001412067">
    <property type="component" value="Unassembled WGS sequence"/>
</dbReference>
<keyword evidence="2" id="KW-1185">Reference proteome</keyword>
<name>A0ABR2LHP4_9ASPA</name>
<protein>
    <submittedName>
        <fullName evidence="1">Uncharacterized protein</fullName>
    </submittedName>
</protein>
<sequence length="135" mass="14587">MEWKKWLGDSLCATTADAVAGHCAVNIHQITWECMSRGLVLHDDVPWPNPFPASELPDGQGSYTKVAAVVDGISRLNVDDGDVPVANSISRESVANVFECKCGMPLCICKPPTPDPVVSEVDNYIDFGLIMNLVV</sequence>
<comment type="caution">
    <text evidence="1">The sequence shown here is derived from an EMBL/GenBank/DDBJ whole genome shotgun (WGS) entry which is preliminary data.</text>
</comment>
<accession>A0ABR2LHP4</accession>
<organism evidence="1 2">
    <name type="scientific">Platanthera guangdongensis</name>
    <dbReference type="NCBI Taxonomy" id="2320717"/>
    <lineage>
        <taxon>Eukaryota</taxon>
        <taxon>Viridiplantae</taxon>
        <taxon>Streptophyta</taxon>
        <taxon>Embryophyta</taxon>
        <taxon>Tracheophyta</taxon>
        <taxon>Spermatophyta</taxon>
        <taxon>Magnoliopsida</taxon>
        <taxon>Liliopsida</taxon>
        <taxon>Asparagales</taxon>
        <taxon>Orchidaceae</taxon>
        <taxon>Orchidoideae</taxon>
        <taxon>Orchideae</taxon>
        <taxon>Orchidinae</taxon>
        <taxon>Platanthera</taxon>
    </lineage>
</organism>
<reference evidence="1 2" key="1">
    <citation type="journal article" date="2022" name="Nat. Plants">
        <title>Genomes of leafy and leafless Platanthera orchids illuminate the evolution of mycoheterotrophy.</title>
        <authorList>
            <person name="Li M.H."/>
            <person name="Liu K.W."/>
            <person name="Li Z."/>
            <person name="Lu H.C."/>
            <person name="Ye Q.L."/>
            <person name="Zhang D."/>
            <person name="Wang J.Y."/>
            <person name="Li Y.F."/>
            <person name="Zhong Z.M."/>
            <person name="Liu X."/>
            <person name="Yu X."/>
            <person name="Liu D.K."/>
            <person name="Tu X.D."/>
            <person name="Liu B."/>
            <person name="Hao Y."/>
            <person name="Liao X.Y."/>
            <person name="Jiang Y.T."/>
            <person name="Sun W.H."/>
            <person name="Chen J."/>
            <person name="Chen Y.Q."/>
            <person name="Ai Y."/>
            <person name="Zhai J.W."/>
            <person name="Wu S.S."/>
            <person name="Zhou Z."/>
            <person name="Hsiao Y.Y."/>
            <person name="Wu W.L."/>
            <person name="Chen Y.Y."/>
            <person name="Lin Y.F."/>
            <person name="Hsu J.L."/>
            <person name="Li C.Y."/>
            <person name="Wang Z.W."/>
            <person name="Zhao X."/>
            <person name="Zhong W.Y."/>
            <person name="Ma X.K."/>
            <person name="Ma L."/>
            <person name="Huang J."/>
            <person name="Chen G.Z."/>
            <person name="Huang M.Z."/>
            <person name="Huang L."/>
            <person name="Peng D.H."/>
            <person name="Luo Y.B."/>
            <person name="Zou S.Q."/>
            <person name="Chen S.P."/>
            <person name="Lan S."/>
            <person name="Tsai W.C."/>
            <person name="Van de Peer Y."/>
            <person name="Liu Z.J."/>
        </authorList>
    </citation>
    <scope>NUCLEOTIDE SEQUENCE [LARGE SCALE GENOMIC DNA]</scope>
    <source>
        <strain evidence="1">Lor288</strain>
    </source>
</reference>
<evidence type="ECO:0000313" key="2">
    <source>
        <dbReference type="Proteomes" id="UP001412067"/>
    </source>
</evidence>
<evidence type="ECO:0000313" key="1">
    <source>
        <dbReference type="EMBL" id="KAK8941660.1"/>
    </source>
</evidence>
<dbReference type="EMBL" id="JBBWWR010000019">
    <property type="protein sequence ID" value="KAK8941660.1"/>
    <property type="molecule type" value="Genomic_DNA"/>
</dbReference>
<gene>
    <name evidence="1" type="ORF">KSP40_PGU016594</name>
</gene>
<proteinExistence type="predicted"/>